<evidence type="ECO:0000259" key="1">
    <source>
        <dbReference type="SMART" id="SM00849"/>
    </source>
</evidence>
<evidence type="ECO:0000313" key="2">
    <source>
        <dbReference type="EMBL" id="CEA15798.1"/>
    </source>
</evidence>
<name>A0A098C053_9BACT</name>
<gene>
    <name evidence="2" type="ORF">ING2E5B_1045</name>
</gene>
<dbReference type="OrthoDB" id="9781189at2"/>
<dbReference type="KEGG" id="pbt:ING2E5B_1045"/>
<dbReference type="PATRIC" id="fig|1562970.3.peg.1033"/>
<reference evidence="2 3" key="1">
    <citation type="submission" date="2014-08" db="EMBL/GenBank/DDBJ databases">
        <authorList>
            <person name="Wibberg D."/>
        </authorList>
    </citation>
    <scope>NUCLEOTIDE SEQUENCE [LARGE SCALE GENOMIC DNA]</scope>
    <source>
        <strain evidence="3">ING2-E5B</strain>
    </source>
</reference>
<proteinExistence type="predicted"/>
<dbReference type="HOGENOM" id="CLU_044538_2_1_10"/>
<dbReference type="PANTHER" id="PTHR42663:SF6">
    <property type="entry name" value="HYDROLASE C777.06C-RELATED"/>
    <property type="match status" value="1"/>
</dbReference>
<dbReference type="AlphaFoldDB" id="A0A098C053"/>
<dbReference type="SMART" id="SM00849">
    <property type="entry name" value="Lactamase_B"/>
    <property type="match status" value="1"/>
</dbReference>
<keyword evidence="3" id="KW-1185">Reference proteome</keyword>
<dbReference type="InterPro" id="IPR001279">
    <property type="entry name" value="Metallo-B-lactamas"/>
</dbReference>
<evidence type="ECO:0000313" key="3">
    <source>
        <dbReference type="Proteomes" id="UP000032417"/>
    </source>
</evidence>
<dbReference type="CDD" id="cd16279">
    <property type="entry name" value="metallo-hydrolase-like_MBL-fold"/>
    <property type="match status" value="1"/>
</dbReference>
<protein>
    <submittedName>
        <fullName evidence="2">Lipoate-protein ligase B</fullName>
    </submittedName>
</protein>
<keyword evidence="2" id="KW-0436">Ligase</keyword>
<dbReference type="Proteomes" id="UP000032417">
    <property type="component" value="Chromosome 1"/>
</dbReference>
<dbReference type="Pfam" id="PF12706">
    <property type="entry name" value="Lactamase_B_2"/>
    <property type="match status" value="1"/>
</dbReference>
<organism evidence="2 3">
    <name type="scientific">Fermentimonas caenicola</name>
    <dbReference type="NCBI Taxonomy" id="1562970"/>
    <lineage>
        <taxon>Bacteria</taxon>
        <taxon>Pseudomonadati</taxon>
        <taxon>Bacteroidota</taxon>
        <taxon>Bacteroidia</taxon>
        <taxon>Bacteroidales</taxon>
        <taxon>Dysgonomonadaceae</taxon>
        <taxon>Fermentimonas</taxon>
    </lineage>
</organism>
<dbReference type="STRING" id="1562970.ING2E5B_1045"/>
<feature type="domain" description="Metallo-beta-lactamase" evidence="1">
    <location>
        <begin position="34"/>
        <end position="222"/>
    </location>
</feature>
<dbReference type="PANTHER" id="PTHR42663">
    <property type="entry name" value="HYDROLASE C777.06C-RELATED-RELATED"/>
    <property type="match status" value="1"/>
</dbReference>
<dbReference type="SUPFAM" id="SSF56281">
    <property type="entry name" value="Metallo-hydrolase/oxidoreductase"/>
    <property type="match status" value="1"/>
</dbReference>
<accession>A0A098C053</accession>
<dbReference type="InterPro" id="IPR036866">
    <property type="entry name" value="RibonucZ/Hydroxyglut_hydro"/>
</dbReference>
<dbReference type="Gene3D" id="3.60.15.10">
    <property type="entry name" value="Ribonuclease Z/Hydroxyacylglutathione hydrolase-like"/>
    <property type="match status" value="1"/>
</dbReference>
<dbReference type="GO" id="GO:0016874">
    <property type="term" value="F:ligase activity"/>
    <property type="evidence" value="ECO:0007669"/>
    <property type="project" value="UniProtKB-KW"/>
</dbReference>
<sequence>MKVLFLGTGTSTGVPQIGCNCDVCTSDDSRDKRLRSSVRIEVDGKVLIIDCTPDFRQQMMGMPFGKINGMLLTHEHYDHVGGIDDLRPFSIFGSVKLYMEEHLENVIRERLPYCFNPKKYGGVPDIEIKRINEYDSFDIEGLKITPIRVMHYKLPIMGFRIKDFAYLTDVKSIPESEYSKLTGLNTLVISALRKTEHISHQSLSEALNISKRIAAKRTYFSHMSHEMGLHGKIEKELPQNTYFAYDGLKIDVF</sequence>
<dbReference type="EMBL" id="LN515532">
    <property type="protein sequence ID" value="CEA15798.1"/>
    <property type="molecule type" value="Genomic_DNA"/>
</dbReference>